<comment type="caution">
    <text evidence="2">The sequence shown here is derived from an EMBL/GenBank/DDBJ whole genome shotgun (WGS) entry which is preliminary data.</text>
</comment>
<accession>A0A1J5RBJ0</accession>
<reference evidence="2" key="1">
    <citation type="submission" date="2016-10" db="EMBL/GenBank/DDBJ databases">
        <title>Sequence of Gallionella enrichment culture.</title>
        <authorList>
            <person name="Poehlein A."/>
            <person name="Muehling M."/>
            <person name="Daniel R."/>
        </authorList>
    </citation>
    <scope>NUCLEOTIDE SEQUENCE</scope>
</reference>
<keyword evidence="1" id="KW-1133">Transmembrane helix</keyword>
<evidence type="ECO:0000313" key="2">
    <source>
        <dbReference type="EMBL" id="OIQ93161.1"/>
    </source>
</evidence>
<protein>
    <submittedName>
        <fullName evidence="2">Uncharacterized protein</fullName>
    </submittedName>
</protein>
<dbReference type="EMBL" id="MLJW01000213">
    <property type="protein sequence ID" value="OIQ93161.1"/>
    <property type="molecule type" value="Genomic_DNA"/>
</dbReference>
<evidence type="ECO:0000256" key="1">
    <source>
        <dbReference type="SAM" id="Phobius"/>
    </source>
</evidence>
<proteinExistence type="predicted"/>
<feature type="transmembrane region" description="Helical" evidence="1">
    <location>
        <begin position="350"/>
        <end position="368"/>
    </location>
</feature>
<keyword evidence="1" id="KW-0472">Membrane</keyword>
<sequence>MFRRWGARLAAVLVVALGGVWLAGPALALGPVTNPQDGQRSFVSTAGLSYDQSGGWTPGATGIGCSEAGCVHQAAIMLSTVNYSATTDALLFKFAIQYVGPADGVQAWVRAEHYTWCGIDQTSTGGIKVGDTFEGDPVSSSSKHAESLVLPANCPADHPFLMGIGFLFEVGLSGSTPIYAYREWTPDGQIHPHNYPSDPAFCATKPDGWAWVGQPNSGFGPCGMVSGGLGGGTVFNDPNPVIDHSTFANACPSPPAATWSSFDWLGPWVGYYAYCLFVPQDGIILNPVYGSVQHTGYTDVFNIYGAIRSNVSWPGGQCGTLTTISILGGPAIALSTCGSPWNQFGVVRDLLGVGVIIVAVLGAIQILGRGFGLPVSFGEGSGERLSQ</sequence>
<gene>
    <name evidence="2" type="ORF">GALL_248670</name>
</gene>
<name>A0A1J5RBJ0_9ZZZZ</name>
<keyword evidence="1" id="KW-0812">Transmembrane</keyword>
<organism evidence="2">
    <name type="scientific">mine drainage metagenome</name>
    <dbReference type="NCBI Taxonomy" id="410659"/>
    <lineage>
        <taxon>unclassified sequences</taxon>
        <taxon>metagenomes</taxon>
        <taxon>ecological metagenomes</taxon>
    </lineage>
</organism>
<dbReference type="AlphaFoldDB" id="A0A1J5RBJ0"/>